<comment type="caution">
    <text evidence="3">The sequence shown here is derived from an EMBL/GenBank/DDBJ whole genome shotgun (WGS) entry which is preliminary data.</text>
</comment>
<keyword evidence="2" id="KW-1133">Transmembrane helix</keyword>
<feature type="region of interest" description="Disordered" evidence="1">
    <location>
        <begin position="65"/>
        <end position="109"/>
    </location>
</feature>
<keyword evidence="2" id="KW-0812">Transmembrane</keyword>
<keyword evidence="2" id="KW-0472">Membrane</keyword>
<evidence type="ECO:0000256" key="1">
    <source>
        <dbReference type="SAM" id="MobiDB-lite"/>
    </source>
</evidence>
<evidence type="ECO:0000313" key="3">
    <source>
        <dbReference type="EMBL" id="MBB6051103.1"/>
    </source>
</evidence>
<evidence type="ECO:0000313" key="4">
    <source>
        <dbReference type="Proteomes" id="UP000520814"/>
    </source>
</evidence>
<dbReference type="EMBL" id="JACHGW010000002">
    <property type="protein sequence ID" value="MBB6051103.1"/>
    <property type="molecule type" value="Genomic_DNA"/>
</dbReference>
<feature type="transmembrane region" description="Helical" evidence="2">
    <location>
        <begin position="37"/>
        <end position="61"/>
    </location>
</feature>
<organism evidence="3 4">
    <name type="scientific">Armatimonas rosea</name>
    <dbReference type="NCBI Taxonomy" id="685828"/>
    <lineage>
        <taxon>Bacteria</taxon>
        <taxon>Bacillati</taxon>
        <taxon>Armatimonadota</taxon>
        <taxon>Armatimonadia</taxon>
        <taxon>Armatimonadales</taxon>
        <taxon>Armatimonadaceae</taxon>
        <taxon>Armatimonas</taxon>
    </lineage>
</organism>
<sequence>MTTRMKKSVSLLLATTVLLIPVKPSRADTPAAVVGGLELVVAGAAVVGAAAAVIQAGVALFGSGGDKGGDKGGGKDDSGTTTTTTTTTTTDENGNTTTTTTTTTTSKLTTGGLTPGKWFAFEELQRLPSTAGDVGMAFDRIDNQADVKRTAATTRKVTYTIVRRTFVEISRTARGPKALTLPIALRLKQLRLTTKEIPATQGQSSFEVQVNAEGRSLYHFSASVAQGQKPTFTKDIKYSSTKEENSVLEINDLSKDISFTLPPRKAKLRLELVVTTQGVGQRV</sequence>
<proteinExistence type="predicted"/>
<dbReference type="Proteomes" id="UP000520814">
    <property type="component" value="Unassembled WGS sequence"/>
</dbReference>
<feature type="compositionally biased region" description="Basic and acidic residues" evidence="1">
    <location>
        <begin position="67"/>
        <end position="78"/>
    </location>
</feature>
<feature type="compositionally biased region" description="Low complexity" evidence="1">
    <location>
        <begin position="79"/>
        <end position="109"/>
    </location>
</feature>
<reference evidence="3 4" key="1">
    <citation type="submission" date="2020-08" db="EMBL/GenBank/DDBJ databases">
        <title>Genomic Encyclopedia of Type Strains, Phase IV (KMG-IV): sequencing the most valuable type-strain genomes for metagenomic binning, comparative biology and taxonomic classification.</title>
        <authorList>
            <person name="Goeker M."/>
        </authorList>
    </citation>
    <scope>NUCLEOTIDE SEQUENCE [LARGE SCALE GENOMIC DNA]</scope>
    <source>
        <strain evidence="3 4">DSM 23562</strain>
    </source>
</reference>
<name>A0A7W9SS71_ARMRO</name>
<accession>A0A7W9SS71</accession>
<protein>
    <submittedName>
        <fullName evidence="3">Uncharacterized protein</fullName>
    </submittedName>
</protein>
<dbReference type="RefSeq" id="WP_184197289.1">
    <property type="nucleotide sequence ID" value="NZ_JACHGW010000002.1"/>
</dbReference>
<keyword evidence="4" id="KW-1185">Reference proteome</keyword>
<dbReference type="AlphaFoldDB" id="A0A7W9SS71"/>
<gene>
    <name evidence="3" type="ORF">HNQ39_002894</name>
</gene>
<evidence type="ECO:0000256" key="2">
    <source>
        <dbReference type="SAM" id="Phobius"/>
    </source>
</evidence>